<accession>A0A4Y2L3I5</accession>
<organism evidence="2 3">
    <name type="scientific">Araneus ventricosus</name>
    <name type="common">Orbweaver spider</name>
    <name type="synonym">Epeira ventricosa</name>
    <dbReference type="NCBI Taxonomy" id="182803"/>
    <lineage>
        <taxon>Eukaryota</taxon>
        <taxon>Metazoa</taxon>
        <taxon>Ecdysozoa</taxon>
        <taxon>Arthropoda</taxon>
        <taxon>Chelicerata</taxon>
        <taxon>Arachnida</taxon>
        <taxon>Araneae</taxon>
        <taxon>Araneomorphae</taxon>
        <taxon>Entelegynae</taxon>
        <taxon>Araneoidea</taxon>
        <taxon>Araneidae</taxon>
        <taxon>Araneus</taxon>
    </lineage>
</organism>
<protein>
    <submittedName>
        <fullName evidence="2">Uncharacterized protein</fullName>
    </submittedName>
</protein>
<feature type="signal peptide" evidence="1">
    <location>
        <begin position="1"/>
        <end position="17"/>
    </location>
</feature>
<keyword evidence="1" id="KW-0732">Signal</keyword>
<dbReference type="EMBL" id="BGPR01005323">
    <property type="protein sequence ID" value="GBN09134.1"/>
    <property type="molecule type" value="Genomic_DNA"/>
</dbReference>
<sequence>MLLFHIVIMVIEAFVQSVNQSIETFMEEIMVQVAEPFKDGFLNFSVGSEKATCQVLLQLPEEMKSLGARSRLQRGRSNVIVDIQRSCFRDTELAP</sequence>
<evidence type="ECO:0000313" key="2">
    <source>
        <dbReference type="EMBL" id="GBN09134.1"/>
    </source>
</evidence>
<reference evidence="2 3" key="1">
    <citation type="journal article" date="2019" name="Sci. Rep.">
        <title>Orb-weaving spider Araneus ventricosus genome elucidates the spidroin gene catalogue.</title>
        <authorList>
            <person name="Kono N."/>
            <person name="Nakamura H."/>
            <person name="Ohtoshi R."/>
            <person name="Moran D.A.P."/>
            <person name="Shinohara A."/>
            <person name="Yoshida Y."/>
            <person name="Fujiwara M."/>
            <person name="Mori M."/>
            <person name="Tomita M."/>
            <person name="Arakawa K."/>
        </authorList>
    </citation>
    <scope>NUCLEOTIDE SEQUENCE [LARGE SCALE GENOMIC DNA]</scope>
</reference>
<dbReference type="AlphaFoldDB" id="A0A4Y2L3I5"/>
<keyword evidence="3" id="KW-1185">Reference proteome</keyword>
<proteinExistence type="predicted"/>
<comment type="caution">
    <text evidence="2">The sequence shown here is derived from an EMBL/GenBank/DDBJ whole genome shotgun (WGS) entry which is preliminary data.</text>
</comment>
<gene>
    <name evidence="2" type="ORF">AVEN_4279_1</name>
</gene>
<dbReference type="Proteomes" id="UP000499080">
    <property type="component" value="Unassembled WGS sequence"/>
</dbReference>
<name>A0A4Y2L3I5_ARAVE</name>
<feature type="chain" id="PRO_5021491974" evidence="1">
    <location>
        <begin position="18"/>
        <end position="95"/>
    </location>
</feature>
<evidence type="ECO:0000313" key="3">
    <source>
        <dbReference type="Proteomes" id="UP000499080"/>
    </source>
</evidence>
<evidence type="ECO:0000256" key="1">
    <source>
        <dbReference type="SAM" id="SignalP"/>
    </source>
</evidence>